<protein>
    <recommendedName>
        <fullName evidence="3">Multi-ubiquitin domain-containing protein</fullName>
    </recommendedName>
</protein>
<evidence type="ECO:0000313" key="2">
    <source>
        <dbReference type="Proteomes" id="UP000253250"/>
    </source>
</evidence>
<dbReference type="OrthoDB" id="9204670at2"/>
<evidence type="ECO:0000313" key="1">
    <source>
        <dbReference type="EMBL" id="RCN55839.1"/>
    </source>
</evidence>
<accession>A0A368HF77</accession>
<sequence length="224" mass="25527">MMENQETTGEPHKTKNHEQEIHFIVDGEEYETTKGKLTPNEIIREFGKRDPSTNYLLEINGNHKVSFQGKGDEEIKMHDRMSFQIVSIGPTPVSDCIGPTGFVEGLRALGYEPQILRGHPDHIFFNYPVEIGRCIGQTVRLGFVVPQDFPNIPPGGPHVSPRIQAIYPRNDKPHPGGGVHQSPTFQQGVGGEWQYWSRPCQDWGQRKRTVATYMAHVWRLWETQ</sequence>
<dbReference type="Proteomes" id="UP000253250">
    <property type="component" value="Unassembled WGS sequence"/>
</dbReference>
<name>A0A368HF77_9GAMM</name>
<dbReference type="EMBL" id="PSYR01000002">
    <property type="protein sequence ID" value="RCN55839.1"/>
    <property type="molecule type" value="Genomic_DNA"/>
</dbReference>
<comment type="caution">
    <text evidence="1">The sequence shown here is derived from an EMBL/GenBank/DDBJ whole genome shotgun (WGS) entry which is preliminary data.</text>
</comment>
<evidence type="ECO:0008006" key="3">
    <source>
        <dbReference type="Google" id="ProtNLM"/>
    </source>
</evidence>
<dbReference type="AlphaFoldDB" id="A0A368HF77"/>
<dbReference type="RefSeq" id="WP_114282917.1">
    <property type="nucleotide sequence ID" value="NZ_PSYR01000002.1"/>
</dbReference>
<proteinExistence type="predicted"/>
<gene>
    <name evidence="1" type="ORF">C4900_07945</name>
</gene>
<keyword evidence="2" id="KW-1185">Reference proteome</keyword>
<reference evidence="1 2" key="1">
    <citation type="submission" date="2018-02" db="EMBL/GenBank/DDBJ databases">
        <title>Insights into the biology of acidophilic members of the Acidiferrobacteraceae family derived from comparative genomic analyses.</title>
        <authorList>
            <person name="Issotta F."/>
            <person name="Thyssen C."/>
            <person name="Mena C."/>
            <person name="Moya A."/>
            <person name="Bellenberg S."/>
            <person name="Sproer C."/>
            <person name="Covarrubias P.C."/>
            <person name="Sand W."/>
            <person name="Quatrini R."/>
            <person name="Vera M."/>
        </authorList>
    </citation>
    <scope>NUCLEOTIDE SEQUENCE [LARGE SCALE GENOMIC DNA]</scope>
    <source>
        <strain evidence="2">m-1</strain>
    </source>
</reference>
<organism evidence="1 2">
    <name type="scientific">Acidiferrobacter thiooxydans</name>
    <dbReference type="NCBI Taxonomy" id="163359"/>
    <lineage>
        <taxon>Bacteria</taxon>
        <taxon>Pseudomonadati</taxon>
        <taxon>Pseudomonadota</taxon>
        <taxon>Gammaproteobacteria</taxon>
        <taxon>Acidiferrobacterales</taxon>
        <taxon>Acidiferrobacteraceae</taxon>
        <taxon>Acidiferrobacter</taxon>
    </lineage>
</organism>